<evidence type="ECO:0000313" key="13">
    <source>
        <dbReference type="Proteomes" id="UP000028058"/>
    </source>
</evidence>
<gene>
    <name evidence="12" type="ORF">SFRA_001205</name>
</gene>
<dbReference type="PANTHER" id="PTHR48086:SF6">
    <property type="entry name" value="CATION_ACETATE SYMPORTER ACTP"/>
    <property type="match status" value="1"/>
</dbReference>
<keyword evidence="5 11" id="KW-0812">Transmembrane</keyword>
<evidence type="ECO:0000256" key="7">
    <source>
        <dbReference type="ARBA" id="ARBA00022989"/>
    </source>
</evidence>
<evidence type="ECO:0000256" key="8">
    <source>
        <dbReference type="ARBA" id="ARBA00023136"/>
    </source>
</evidence>
<dbReference type="CDD" id="cd11480">
    <property type="entry name" value="SLC5sbd_u4"/>
    <property type="match status" value="1"/>
</dbReference>
<evidence type="ECO:0000256" key="10">
    <source>
        <dbReference type="SAM" id="MobiDB-lite"/>
    </source>
</evidence>
<feature type="transmembrane region" description="Helical" evidence="11">
    <location>
        <begin position="348"/>
        <end position="377"/>
    </location>
</feature>
<evidence type="ECO:0000256" key="2">
    <source>
        <dbReference type="ARBA" id="ARBA00006434"/>
    </source>
</evidence>
<evidence type="ECO:0000256" key="5">
    <source>
        <dbReference type="ARBA" id="ARBA00022692"/>
    </source>
</evidence>
<evidence type="ECO:0000256" key="6">
    <source>
        <dbReference type="ARBA" id="ARBA00022847"/>
    </source>
</evidence>
<keyword evidence="13" id="KW-1185">Reference proteome</keyword>
<keyword evidence="6" id="KW-0769">Symport</keyword>
<keyword evidence="4" id="KW-1003">Cell membrane</keyword>
<evidence type="ECO:0000256" key="1">
    <source>
        <dbReference type="ARBA" id="ARBA00004651"/>
    </source>
</evidence>
<keyword evidence="8 11" id="KW-0472">Membrane</keyword>
<feature type="transmembrane region" description="Helical" evidence="11">
    <location>
        <begin position="425"/>
        <end position="447"/>
    </location>
</feature>
<dbReference type="InterPro" id="IPR038377">
    <property type="entry name" value="Na/Glc_symporter_sf"/>
</dbReference>
<feature type="region of interest" description="Disordered" evidence="10">
    <location>
        <begin position="518"/>
        <end position="599"/>
    </location>
</feature>
<feature type="transmembrane region" description="Helical" evidence="11">
    <location>
        <begin position="131"/>
        <end position="154"/>
    </location>
</feature>
<dbReference type="Pfam" id="PF00474">
    <property type="entry name" value="SSF"/>
    <property type="match status" value="1"/>
</dbReference>
<feature type="transmembrane region" description="Helical" evidence="11">
    <location>
        <begin position="398"/>
        <end position="419"/>
    </location>
</feature>
<feature type="transmembrane region" description="Helical" evidence="11">
    <location>
        <begin position="289"/>
        <end position="314"/>
    </location>
</feature>
<feature type="transmembrane region" description="Helical" evidence="11">
    <location>
        <begin position="255"/>
        <end position="277"/>
    </location>
</feature>
<dbReference type="InterPro" id="IPR001734">
    <property type="entry name" value="Na/solute_symporter"/>
</dbReference>
<protein>
    <submittedName>
        <fullName evidence="12">Cation acetate symporter</fullName>
    </submittedName>
</protein>
<accession>A0A420V983</accession>
<dbReference type="PANTHER" id="PTHR48086">
    <property type="entry name" value="SODIUM/PROLINE SYMPORTER-RELATED"/>
    <property type="match status" value="1"/>
</dbReference>
<dbReference type="Proteomes" id="UP000028058">
    <property type="component" value="Unassembled WGS sequence"/>
</dbReference>
<dbReference type="GO" id="GO:0015123">
    <property type="term" value="F:acetate transmembrane transporter activity"/>
    <property type="evidence" value="ECO:0007669"/>
    <property type="project" value="TreeGrafter"/>
</dbReference>
<feature type="compositionally biased region" description="Basic and acidic residues" evidence="10">
    <location>
        <begin position="535"/>
        <end position="545"/>
    </location>
</feature>
<dbReference type="EMBL" id="JNAD02000001">
    <property type="protein sequence ID" value="RKM98897.1"/>
    <property type="molecule type" value="Genomic_DNA"/>
</dbReference>
<proteinExistence type="inferred from homology"/>
<sequence length="599" mass="62501">MTRVTSASAFLDAGTLAYVIFSACVAISFLLCVLAATDTDEPAQFYTGSGGMSPAQNGLAIAGDYISAATVLTTTGAIALTGADGLLSAAATVLSLYLLKLRLAGPLAEGPRHYTLGDILARRLRERPARIAIALITLIVTFPILLVQLAAAGIMMTTLLDLPGEAATTISTVFVGLLMVGYVAFGGMRGTGLVQIMKIVVVTLVTTVLAGMVLHRFGWNPIRLMTTAARNSGAGDGYWTTGVQFGRSALNRVELLSLDLTLVLGVACMPHVMMRLYTHRGAEAARKSMRWAVGTVAGFMVTIVVLGMGAAALVGGKELYRQDHAGGTALLALTRVLDSGARAADQSLLFAVVACAVFVTVLAAVVGITLAAATTVAHDVLARTVFRGRLSRGREVRYARWAVLGVGTTAVLLAIPAQGWNAQVLIVYTFGVAASALLPTLVYTFFWRGFTTGGMYGSLYGTTVLLTVLTVFCPGVSGLPVSIFPDRDFAWFPLQTPGIVTIPAGFLLGWLGSVLSRPEPRRDGGTGEGGGDGEGGGHDGGHGAEEPQEDGLAAFPAGRSDERFPSWQVAERRGPRHSSSGRTHNGHGRPLGVGPDLAD</sequence>
<dbReference type="InterPro" id="IPR050277">
    <property type="entry name" value="Sodium:Solute_Symporter"/>
</dbReference>
<evidence type="ECO:0000256" key="3">
    <source>
        <dbReference type="ARBA" id="ARBA00022448"/>
    </source>
</evidence>
<evidence type="ECO:0000313" key="12">
    <source>
        <dbReference type="EMBL" id="RKM98897.1"/>
    </source>
</evidence>
<feature type="transmembrane region" description="Helical" evidence="11">
    <location>
        <begin position="166"/>
        <end position="185"/>
    </location>
</feature>
<reference evidence="12 13" key="1">
    <citation type="journal article" date="2014" name="Genome Announc.">
        <title>Draft Genome Sequence of Streptomyces fradiae ATCC 19609, a Strain Highly Sensitive to Antibiotics.</title>
        <authorList>
            <person name="Bekker O.B."/>
            <person name="Klimina K.M."/>
            <person name="Vatlin A.A."/>
            <person name="Zakharevich N.V."/>
            <person name="Kasianov A.S."/>
            <person name="Danilenko V.N."/>
        </authorList>
    </citation>
    <scope>NUCLEOTIDE SEQUENCE [LARGE SCALE GENOMIC DNA]</scope>
    <source>
        <strain evidence="12 13">ATCC 19609</strain>
    </source>
</reference>
<feature type="transmembrane region" description="Helical" evidence="11">
    <location>
        <begin position="489"/>
        <end position="512"/>
    </location>
</feature>
<comment type="caution">
    <text evidence="12">The sequence shown here is derived from an EMBL/GenBank/DDBJ whole genome shotgun (WGS) entry which is preliminary data.</text>
</comment>
<dbReference type="PROSITE" id="PS51257">
    <property type="entry name" value="PROKAR_LIPOPROTEIN"/>
    <property type="match status" value="1"/>
</dbReference>
<dbReference type="Gene3D" id="1.20.1730.10">
    <property type="entry name" value="Sodium/glucose cotransporter"/>
    <property type="match status" value="1"/>
</dbReference>
<comment type="subcellular location">
    <subcellularLocation>
        <location evidence="1">Cell membrane</location>
        <topology evidence="1">Multi-pass membrane protein</topology>
    </subcellularLocation>
</comment>
<comment type="similarity">
    <text evidence="2 9">Belongs to the sodium:solute symporter (SSF) (TC 2.A.21) family.</text>
</comment>
<feature type="transmembrane region" description="Helical" evidence="11">
    <location>
        <begin position="197"/>
        <end position="217"/>
    </location>
</feature>
<dbReference type="PROSITE" id="PS50283">
    <property type="entry name" value="NA_SOLUT_SYMP_3"/>
    <property type="match status" value="1"/>
</dbReference>
<feature type="transmembrane region" description="Helical" evidence="11">
    <location>
        <begin position="16"/>
        <end position="37"/>
    </location>
</feature>
<name>A0A420V983_9ACTN</name>
<dbReference type="GO" id="GO:0005886">
    <property type="term" value="C:plasma membrane"/>
    <property type="evidence" value="ECO:0007669"/>
    <property type="project" value="UniProtKB-SubCell"/>
</dbReference>
<evidence type="ECO:0000256" key="4">
    <source>
        <dbReference type="ARBA" id="ARBA00022475"/>
    </source>
</evidence>
<dbReference type="GO" id="GO:0015293">
    <property type="term" value="F:symporter activity"/>
    <property type="evidence" value="ECO:0007669"/>
    <property type="project" value="UniProtKB-KW"/>
</dbReference>
<evidence type="ECO:0000256" key="11">
    <source>
        <dbReference type="SAM" id="Phobius"/>
    </source>
</evidence>
<evidence type="ECO:0000256" key="9">
    <source>
        <dbReference type="RuleBase" id="RU362091"/>
    </source>
</evidence>
<dbReference type="GO" id="GO:0006847">
    <property type="term" value="P:plasma membrane acetate transport"/>
    <property type="evidence" value="ECO:0007669"/>
    <property type="project" value="TreeGrafter"/>
</dbReference>
<keyword evidence="7 11" id="KW-1133">Transmembrane helix</keyword>
<keyword evidence="3" id="KW-0813">Transport</keyword>
<feature type="transmembrane region" description="Helical" evidence="11">
    <location>
        <begin position="459"/>
        <end position="483"/>
    </location>
</feature>
<dbReference type="AlphaFoldDB" id="A0A420V983"/>
<organism evidence="12 13">
    <name type="scientific">Streptomyces xinghaiensis</name>
    <dbReference type="NCBI Taxonomy" id="1038928"/>
    <lineage>
        <taxon>Bacteria</taxon>
        <taxon>Bacillati</taxon>
        <taxon>Actinomycetota</taxon>
        <taxon>Actinomycetes</taxon>
        <taxon>Kitasatosporales</taxon>
        <taxon>Streptomycetaceae</taxon>
        <taxon>Streptomyces</taxon>
    </lineage>
</organism>